<keyword evidence="1" id="KW-1133">Transmembrane helix</keyword>
<comment type="caution">
    <text evidence="2">The sequence shown here is derived from an EMBL/GenBank/DDBJ whole genome shotgun (WGS) entry which is preliminary data.</text>
</comment>
<feature type="transmembrane region" description="Helical" evidence="1">
    <location>
        <begin position="149"/>
        <end position="168"/>
    </location>
</feature>
<feature type="transmembrane region" description="Helical" evidence="1">
    <location>
        <begin position="118"/>
        <end position="143"/>
    </location>
</feature>
<accession>A0A0M1P6N4</accession>
<dbReference type="OrthoDB" id="2661753at2"/>
<dbReference type="Proteomes" id="UP000036932">
    <property type="component" value="Unassembled WGS sequence"/>
</dbReference>
<evidence type="ECO:0000313" key="2">
    <source>
        <dbReference type="EMBL" id="KOR89704.1"/>
    </source>
</evidence>
<dbReference type="EMBL" id="LIUT01000001">
    <property type="protein sequence ID" value="KOR89704.1"/>
    <property type="molecule type" value="Genomic_DNA"/>
</dbReference>
<keyword evidence="3" id="KW-1185">Reference proteome</keyword>
<dbReference type="PATRIC" id="fig|1705565.3.peg.4315"/>
<feature type="transmembrane region" description="Helical" evidence="1">
    <location>
        <begin position="77"/>
        <end position="97"/>
    </location>
</feature>
<evidence type="ECO:0000313" key="3">
    <source>
        <dbReference type="Proteomes" id="UP000036932"/>
    </source>
</evidence>
<evidence type="ECO:0008006" key="4">
    <source>
        <dbReference type="Google" id="ProtNLM"/>
    </source>
</evidence>
<organism evidence="2 3">
    <name type="scientific">Paenibacillus solani</name>
    <dbReference type="NCBI Taxonomy" id="1705565"/>
    <lineage>
        <taxon>Bacteria</taxon>
        <taxon>Bacillati</taxon>
        <taxon>Bacillota</taxon>
        <taxon>Bacilli</taxon>
        <taxon>Bacillales</taxon>
        <taxon>Paenibacillaceae</taxon>
        <taxon>Paenibacillus</taxon>
    </lineage>
</organism>
<sequence>MLSMLLFIFAVSAAVASVDTTCGLNVLGSLESTKSSRSKYALVYIFSCALGGAVTGLAIGLINFLLKLTVVDLFQNYILVVLLALLLCVEFVHKTGILPSGNFIVPSEWIKHAGYRSAVLWGMILGLGFITLQVGVLFHAYILVSLFAAPWWLSLLAGAIFGIVRGTVFSLPLTRSIVFRMLEIRVRNLTLLSTVRQAASKLLLIGSIIWIIFY</sequence>
<feature type="transmembrane region" description="Helical" evidence="1">
    <location>
        <begin position="40"/>
        <end position="65"/>
    </location>
</feature>
<reference evidence="3" key="1">
    <citation type="submission" date="2015-08" db="EMBL/GenBank/DDBJ databases">
        <title>Genome sequencing project for genomic taxonomy and phylogenomics of Bacillus-like bacteria.</title>
        <authorList>
            <person name="Liu B."/>
            <person name="Wang J."/>
            <person name="Zhu Y."/>
            <person name="Liu G."/>
            <person name="Chen Q."/>
            <person name="Chen Z."/>
            <person name="Lan J."/>
            <person name="Che J."/>
            <person name="Ge C."/>
            <person name="Shi H."/>
            <person name="Pan Z."/>
            <person name="Liu X."/>
        </authorList>
    </citation>
    <scope>NUCLEOTIDE SEQUENCE [LARGE SCALE GENOMIC DNA]</scope>
    <source>
        <strain evidence="3">FJAT-22460</strain>
    </source>
</reference>
<dbReference type="AlphaFoldDB" id="A0A0M1P6N4"/>
<keyword evidence="1" id="KW-0812">Transmembrane</keyword>
<feature type="transmembrane region" description="Helical" evidence="1">
    <location>
        <begin position="189"/>
        <end position="213"/>
    </location>
</feature>
<feature type="transmembrane region" description="Helical" evidence="1">
    <location>
        <begin position="6"/>
        <end position="28"/>
    </location>
</feature>
<name>A0A0M1P6N4_9BACL</name>
<gene>
    <name evidence="2" type="ORF">AM231_11535</name>
</gene>
<keyword evidence="1" id="KW-0472">Membrane</keyword>
<proteinExistence type="predicted"/>
<evidence type="ECO:0000256" key="1">
    <source>
        <dbReference type="SAM" id="Phobius"/>
    </source>
</evidence>
<protein>
    <recommendedName>
        <fullName evidence="4">Urease accessory protein UreH-like transmembrane domain-containing protein</fullName>
    </recommendedName>
</protein>